<name>A0A0G4P4U2_PENC3</name>
<sequence length="152" mass="16736">MNEVRLVAFQSVRQACLVTEGLNSCSAAVIASKNAAILAHIAPQPPSTLNNPDAGDQNMQSKMDQVAALFTRYKTYFEGNHVWIVYAVIGNRIALPDQKAIIDRALHQLDLNYTNCPYTVVPGFYRPSGHGTVVVDARSGTPEVYIDEQRMN</sequence>
<reference evidence="1 2" key="1">
    <citation type="journal article" date="2014" name="Nat. Commun.">
        <title>Multiple recent horizontal transfers of a large genomic region in cheese making fungi.</title>
        <authorList>
            <person name="Cheeseman K."/>
            <person name="Ropars J."/>
            <person name="Renault P."/>
            <person name="Dupont J."/>
            <person name="Gouzy J."/>
            <person name="Branca A."/>
            <person name="Abraham A.L."/>
            <person name="Ceppi M."/>
            <person name="Conseiller E."/>
            <person name="Debuchy R."/>
            <person name="Malagnac F."/>
            <person name="Goarin A."/>
            <person name="Silar P."/>
            <person name="Lacoste S."/>
            <person name="Sallet E."/>
            <person name="Bensimon A."/>
            <person name="Giraud T."/>
            <person name="Brygoo Y."/>
        </authorList>
    </citation>
    <scope>NUCLEOTIDE SEQUENCE [LARGE SCALE GENOMIC DNA]</scope>
    <source>
        <strain evidence="2">FM 013</strain>
    </source>
</reference>
<organism evidence="1 2">
    <name type="scientific">Penicillium camemberti (strain FM 013)</name>
    <dbReference type="NCBI Taxonomy" id="1429867"/>
    <lineage>
        <taxon>Eukaryota</taxon>
        <taxon>Fungi</taxon>
        <taxon>Dikarya</taxon>
        <taxon>Ascomycota</taxon>
        <taxon>Pezizomycotina</taxon>
        <taxon>Eurotiomycetes</taxon>
        <taxon>Eurotiomycetidae</taxon>
        <taxon>Eurotiales</taxon>
        <taxon>Aspergillaceae</taxon>
        <taxon>Penicillium</taxon>
    </lineage>
</organism>
<evidence type="ECO:0000313" key="2">
    <source>
        <dbReference type="Proteomes" id="UP000053732"/>
    </source>
</evidence>
<dbReference type="AlphaFoldDB" id="A0A0G4P4U2"/>
<gene>
    <name evidence="1" type="ORF">PCAMFM013_S005g000490</name>
</gene>
<proteinExistence type="predicted"/>
<accession>A0A0G4P4U2</accession>
<dbReference type="Proteomes" id="UP000053732">
    <property type="component" value="Unassembled WGS sequence"/>
</dbReference>
<protein>
    <submittedName>
        <fullName evidence="1">Str. FM013</fullName>
    </submittedName>
</protein>
<evidence type="ECO:0000313" key="1">
    <source>
        <dbReference type="EMBL" id="CRL21326.1"/>
    </source>
</evidence>
<dbReference type="EMBL" id="HG793138">
    <property type="protein sequence ID" value="CRL21326.1"/>
    <property type="molecule type" value="Genomic_DNA"/>
</dbReference>
<keyword evidence="2" id="KW-1185">Reference proteome</keyword>